<dbReference type="EMBL" id="CP097636">
    <property type="protein sequence ID" value="URI10683.1"/>
    <property type="molecule type" value="Genomic_DNA"/>
</dbReference>
<evidence type="ECO:0000313" key="3">
    <source>
        <dbReference type="EMBL" id="URI10683.1"/>
    </source>
</evidence>
<dbReference type="RefSeq" id="WP_250198888.1">
    <property type="nucleotide sequence ID" value="NZ_CP097636.1"/>
</dbReference>
<dbReference type="Pfam" id="PF02517">
    <property type="entry name" value="Rce1-like"/>
    <property type="match status" value="1"/>
</dbReference>
<proteinExistence type="predicted"/>
<keyword evidence="1" id="KW-0472">Membrane</keyword>
<dbReference type="Proteomes" id="UP001056201">
    <property type="component" value="Chromosome 2"/>
</dbReference>
<evidence type="ECO:0000259" key="2">
    <source>
        <dbReference type="Pfam" id="PF02517"/>
    </source>
</evidence>
<gene>
    <name evidence="3" type="ORF">MW290_16970</name>
</gene>
<keyword evidence="3" id="KW-0378">Hydrolase</keyword>
<organism evidence="3 4">
    <name type="scientific">Aquincola tertiaricarbonis</name>
    <dbReference type="NCBI Taxonomy" id="391953"/>
    <lineage>
        <taxon>Bacteria</taxon>
        <taxon>Pseudomonadati</taxon>
        <taxon>Pseudomonadota</taxon>
        <taxon>Betaproteobacteria</taxon>
        <taxon>Burkholderiales</taxon>
        <taxon>Sphaerotilaceae</taxon>
        <taxon>Aquincola</taxon>
    </lineage>
</organism>
<feature type="transmembrane region" description="Helical" evidence="1">
    <location>
        <begin position="44"/>
        <end position="63"/>
    </location>
</feature>
<dbReference type="GO" id="GO:0008237">
    <property type="term" value="F:metallopeptidase activity"/>
    <property type="evidence" value="ECO:0007669"/>
    <property type="project" value="UniProtKB-KW"/>
</dbReference>
<feature type="domain" description="CAAX prenyl protease 2/Lysostaphin resistance protein A-like" evidence="2">
    <location>
        <begin position="93"/>
        <end position="178"/>
    </location>
</feature>
<keyword evidence="1" id="KW-0812">Transmembrane</keyword>
<keyword evidence="3" id="KW-0645">Protease</keyword>
<sequence>MAPAPTLRLGRQAATCALFCALALAVMAWRHPHDWLADTRTGWALPVQLALAAAATAAAWWLIVLVRRSPHWLQRVSAPSSMQGLDLSGYRPLAVALLAGIGEELLFRAALLPALGLPGSSALFALAHVRTALLAGPGWGLRGLYIAQTLLAGLALGLVYLHLGLLVAVALHVLIDWVGLSLMAARSKDLGPAGRP</sequence>
<accession>A0ABY4SFY4</accession>
<keyword evidence="1" id="KW-1133">Transmembrane helix</keyword>
<evidence type="ECO:0000313" key="4">
    <source>
        <dbReference type="Proteomes" id="UP001056201"/>
    </source>
</evidence>
<keyword evidence="4" id="KW-1185">Reference proteome</keyword>
<keyword evidence="3" id="KW-0482">Metalloprotease</keyword>
<evidence type="ECO:0000256" key="1">
    <source>
        <dbReference type="SAM" id="Phobius"/>
    </source>
</evidence>
<reference evidence="3" key="1">
    <citation type="submission" date="2022-05" db="EMBL/GenBank/DDBJ databases">
        <title>An RpoN-dependent PEP-CTERM gene is involved in floc formation of an Aquincola tertiaricarbonis strain.</title>
        <authorList>
            <person name="Qiu D."/>
            <person name="Xia M."/>
        </authorList>
    </citation>
    <scope>NUCLEOTIDE SEQUENCE</scope>
    <source>
        <strain evidence="3">RN12</strain>
    </source>
</reference>
<protein>
    <submittedName>
        <fullName evidence="3">CPBP family intramembrane metalloprotease</fullName>
    </submittedName>
</protein>
<dbReference type="InterPro" id="IPR003675">
    <property type="entry name" value="Rce1/LyrA-like_dom"/>
</dbReference>
<feature type="transmembrane region" description="Helical" evidence="1">
    <location>
        <begin position="84"/>
        <end position="101"/>
    </location>
</feature>
<name>A0ABY4SFY4_AQUTE</name>